<evidence type="ECO:0000313" key="1">
    <source>
        <dbReference type="EMBL" id="MDB9222671.1"/>
    </source>
</evidence>
<dbReference type="Pfam" id="PF13585">
    <property type="entry name" value="CHU_C"/>
    <property type="match status" value="1"/>
</dbReference>
<comment type="caution">
    <text evidence="1">The sequence shown here is derived from an EMBL/GenBank/DDBJ whole genome shotgun (WGS) entry which is preliminary data.</text>
</comment>
<dbReference type="AlphaFoldDB" id="A0AAW6FG10"/>
<reference evidence="1" key="1">
    <citation type="submission" date="2023-01" db="EMBL/GenBank/DDBJ databases">
        <title>Human gut microbiome strain richness.</title>
        <authorList>
            <person name="Chen-Liaw A."/>
        </authorList>
    </citation>
    <scope>NUCLEOTIDE SEQUENCE</scope>
    <source>
        <strain evidence="1">RTP21484st1_B7_RTP21484_190118</strain>
    </source>
</reference>
<dbReference type="Proteomes" id="UP001212263">
    <property type="component" value="Unassembled WGS sequence"/>
</dbReference>
<dbReference type="SUPFAM" id="SSF49299">
    <property type="entry name" value="PKD domain"/>
    <property type="match status" value="1"/>
</dbReference>
<dbReference type="NCBIfam" id="TIGR04131">
    <property type="entry name" value="Bac_Flav_CTERM"/>
    <property type="match status" value="1"/>
</dbReference>
<name>A0AAW6FG10_9BACT</name>
<proteinExistence type="predicted"/>
<dbReference type="InterPro" id="IPR035986">
    <property type="entry name" value="PKD_dom_sf"/>
</dbReference>
<dbReference type="Gene3D" id="2.60.40.10">
    <property type="entry name" value="Immunoglobulins"/>
    <property type="match status" value="1"/>
</dbReference>
<dbReference type="EMBL" id="JAQMRD010000006">
    <property type="protein sequence ID" value="MDB9222671.1"/>
    <property type="molecule type" value="Genomic_DNA"/>
</dbReference>
<evidence type="ECO:0000313" key="2">
    <source>
        <dbReference type="Proteomes" id="UP001212263"/>
    </source>
</evidence>
<gene>
    <name evidence="1" type="ORF">PN645_06570</name>
</gene>
<organism evidence="1 2">
    <name type="scientific">Odoribacter splanchnicus</name>
    <dbReference type="NCBI Taxonomy" id="28118"/>
    <lineage>
        <taxon>Bacteria</taxon>
        <taxon>Pseudomonadati</taxon>
        <taxon>Bacteroidota</taxon>
        <taxon>Bacteroidia</taxon>
        <taxon>Bacteroidales</taxon>
        <taxon>Odoribacteraceae</taxon>
        <taxon>Odoribacter</taxon>
    </lineage>
</organism>
<protein>
    <submittedName>
        <fullName evidence="1">Gliding motility-associated C-terminal domain-containing protein</fullName>
    </submittedName>
</protein>
<dbReference type="InterPro" id="IPR026341">
    <property type="entry name" value="T9SS_type_B"/>
</dbReference>
<accession>A0AAW6FG10</accession>
<dbReference type="InterPro" id="IPR013783">
    <property type="entry name" value="Ig-like_fold"/>
</dbReference>
<sequence length="421" mass="47806">MRYVLLLFFVFLAGLGFSQRIQIEGVEVNYSSDYPDGPLYVIRRTQAEAAPEGQVSFVPGGDRWEFGWTYEGSPQAVAPYEDSTRLAVPLLGNGLYTFSRRKDGVNTVQERFYVFYDFMDFKITLTDVLDCEYITIHIDYLYIPDFAGFPGGENVDYWVDWDGKERQLSSMNDYRYEDLSQSVAGCAEDVSCRIRIKDRFGFVWESNEVTYESMIPEAVPELTLGNTVDVVGEVGDEMGQAPLEVEFDASGSKNASSYEWYLYKDTTDLVGMVLSPEDSLIGNQIRTQEDFVYTYEHSGRYKVMLVAIHGKGNFCRDTSDIQYVNVVESLLDVPNVFTPNGDGKNDIFKVKALSLESFQGVILNRWGRKIYEWNDPSEGWDGRIGGKYASPGTYFYVITAKGREKVNPPKYVKKGALLLVR</sequence>
<dbReference type="RefSeq" id="WP_272054319.1">
    <property type="nucleotide sequence ID" value="NZ_JAQMRB010000009.1"/>
</dbReference>